<evidence type="ECO:0000256" key="5">
    <source>
        <dbReference type="ARBA" id="ARBA00022801"/>
    </source>
</evidence>
<dbReference type="Pfam" id="PF05592">
    <property type="entry name" value="Bac_rhamnosid"/>
    <property type="match status" value="1"/>
</dbReference>
<dbReference type="EC" id="3.2.1.40" evidence="3"/>
<dbReference type="SUPFAM" id="SSF48208">
    <property type="entry name" value="Six-hairpin glycosidases"/>
    <property type="match status" value="1"/>
</dbReference>
<evidence type="ECO:0000259" key="9">
    <source>
        <dbReference type="Pfam" id="PF08531"/>
    </source>
</evidence>
<name>A0A7W5H232_9PORP</name>
<evidence type="ECO:0000256" key="3">
    <source>
        <dbReference type="ARBA" id="ARBA00012652"/>
    </source>
</evidence>
<dbReference type="Gene3D" id="1.50.10.10">
    <property type="match status" value="1"/>
</dbReference>
<feature type="domain" description="Alpha-L-rhamnosidase six-hairpin glycosidase" evidence="10">
    <location>
        <begin position="486"/>
        <end position="818"/>
    </location>
</feature>
<comment type="similarity">
    <text evidence="2">Belongs to the peptidase C25 family.</text>
</comment>
<feature type="signal peptide" evidence="7">
    <location>
        <begin position="1"/>
        <end position="23"/>
    </location>
</feature>
<comment type="catalytic activity">
    <reaction evidence="1">
        <text>Hydrolysis of terminal non-reducing alpha-L-rhamnose residues in alpha-L-rhamnosides.</text>
        <dbReference type="EC" id="3.2.1.40"/>
    </reaction>
</comment>
<keyword evidence="6" id="KW-0788">Thiol protease</keyword>
<dbReference type="Pfam" id="PF17389">
    <property type="entry name" value="Bac_rhamnosid6H"/>
    <property type="match status" value="1"/>
</dbReference>
<evidence type="ECO:0000256" key="1">
    <source>
        <dbReference type="ARBA" id="ARBA00001445"/>
    </source>
</evidence>
<proteinExistence type="inferred from homology"/>
<reference evidence="12 13" key="1">
    <citation type="submission" date="2020-08" db="EMBL/GenBank/DDBJ databases">
        <title>Genomic Encyclopedia of Type Strains, Phase IV (KMG-IV): sequencing the most valuable type-strain genomes for metagenomic binning, comparative biology and taxonomic classification.</title>
        <authorList>
            <person name="Goeker M."/>
        </authorList>
    </citation>
    <scope>NUCLEOTIDE SEQUENCE [LARGE SCALE GENOMIC DNA]</scope>
    <source>
        <strain evidence="12 13">DSM 27471</strain>
    </source>
</reference>
<dbReference type="InterPro" id="IPR035396">
    <property type="entry name" value="Bac_rhamnosid6H"/>
</dbReference>
<dbReference type="GO" id="GO:0005975">
    <property type="term" value="P:carbohydrate metabolic process"/>
    <property type="evidence" value="ECO:0007669"/>
    <property type="project" value="InterPro"/>
</dbReference>
<evidence type="ECO:0000256" key="7">
    <source>
        <dbReference type="SAM" id="SignalP"/>
    </source>
</evidence>
<comment type="caution">
    <text evidence="12">The sequence shown here is derived from an EMBL/GenBank/DDBJ whole genome shotgun (WGS) entry which is preliminary data.</text>
</comment>
<dbReference type="InterPro" id="IPR013783">
    <property type="entry name" value="Ig-like_fold"/>
</dbReference>
<dbReference type="Gene3D" id="2.60.420.10">
    <property type="entry name" value="Maltose phosphorylase, domain 3"/>
    <property type="match status" value="1"/>
</dbReference>
<dbReference type="Pfam" id="PF25788">
    <property type="entry name" value="Ig_Rha78A_N"/>
    <property type="match status" value="1"/>
</dbReference>
<feature type="domain" description="Bacterial alpha-L-rhamnosidase N-terminal" evidence="9">
    <location>
        <begin position="193"/>
        <end position="364"/>
    </location>
</feature>
<dbReference type="InterPro" id="IPR012341">
    <property type="entry name" value="6hp_glycosidase-like_sf"/>
</dbReference>
<dbReference type="InterPro" id="IPR035398">
    <property type="entry name" value="Bac_rhamnosid_C"/>
</dbReference>
<evidence type="ECO:0000259" key="10">
    <source>
        <dbReference type="Pfam" id="PF17389"/>
    </source>
</evidence>
<dbReference type="Gene3D" id="2.60.40.10">
    <property type="entry name" value="Immunoglobulins"/>
    <property type="match status" value="1"/>
</dbReference>
<dbReference type="PIRSF" id="PIRSF010631">
    <property type="entry name" value="A-rhamnsds"/>
    <property type="match status" value="1"/>
</dbReference>
<dbReference type="PANTHER" id="PTHR33307:SF11">
    <property type="entry name" value="ALPHA-L-RHAMNOSIDASE"/>
    <property type="match status" value="1"/>
</dbReference>
<evidence type="ECO:0000313" key="13">
    <source>
        <dbReference type="Proteomes" id="UP000544222"/>
    </source>
</evidence>
<dbReference type="EMBL" id="JACHYB010000001">
    <property type="protein sequence ID" value="MBB3186992.1"/>
    <property type="molecule type" value="Genomic_DNA"/>
</dbReference>
<evidence type="ECO:0000313" key="12">
    <source>
        <dbReference type="EMBL" id="MBB3186992.1"/>
    </source>
</evidence>
<evidence type="ECO:0000259" key="8">
    <source>
        <dbReference type="Pfam" id="PF05592"/>
    </source>
</evidence>
<dbReference type="RefSeq" id="WP_183412811.1">
    <property type="nucleotide sequence ID" value="NZ_JACHYB010000001.1"/>
</dbReference>
<sequence>MNRGVARSILCVIIAMMPLFANAIVIAKTTCDMAVNPLSINTVEPRFGWQLQSATNDDKQTAYEIEVSPKFSNANNPIWKSGKIKSDRSQLIPYGGTGKLQPGHFYKWIVRVWDAKGRASSWSLPSYFSIAPYPSFMNARWIGAITRTYAHLPIGRSFHMPSLKKKANLELLDSINSLALRSIMLRKSFTVHKKIRDAIVYICGLGHYRLSIDGEKISNSQFAPLWSDYDKTVYYNTYDVTSQLHKGENVIGVILGNGFYNAISNRYSKLWRTYGPPTLFFKMVIHYTNGTEQTICSDQSWSYALSPITFNNIYGGEDYNANLEQKGWDSPAFNDKGKAWKPVVIQESPKGELTPQLAPPVVIHKQYGIKSIHQLSDSVYVLDMGQNLAGFPSIKVKGKKGQTIRLWVGESLDKDGYVSQKRTGRPYYFEYTLSGDSIEQWHPLFSYYGFQYIEVVGANVLKAPKGSQLPLITAIKSDFVYSSAPEIGSFNCSDSLFSHTHFIINNSIKSNFQGVLTDCPHREKLGWLEQDQLNAPGLMYNYDMSTFFPKIMRDIRDAQYADGLVPSICPEYVHFGGDFTDSPEWGCASIVIPWIYYEHYGDSSLIRQYYPVMKRYLDYLTSRAKCHILSYGLGDWYDYGVKPAGYSQNTSIALSATAHYYLSASLMYKAAKLLGTNDTTKFKQLVNEIKKAYNERFFNPATKQYDIGSQYANAVSLYLNLVDPKNKQAVLNNLVADIRYHGNHLTTGDIGNRYLFQTLANNGLNDVMFDMLNRYDVPGYGFQVKYGLTTLAEQWDPRKGNSRNHFMLGQVEEWFYKTLAGIQDDPESPGFRHFYIKPIPAGNIKTVSASTESLYGRIQVEWTKQAKEFTLRITIPVNSSATVTLPFKVNSAVINHKTEAIKDNTIDLGSGRWNIITSL</sequence>
<evidence type="ECO:0000256" key="6">
    <source>
        <dbReference type="ARBA" id="ARBA00022807"/>
    </source>
</evidence>
<dbReference type="InterPro" id="IPR013737">
    <property type="entry name" value="Bac_rhamnosid_N"/>
</dbReference>
<accession>A0A7W5H232</accession>
<dbReference type="InterPro" id="IPR008928">
    <property type="entry name" value="6-hairpin_glycosidase_sf"/>
</dbReference>
<dbReference type="Pfam" id="PF08531">
    <property type="entry name" value="Bac_rhamnosid_N"/>
    <property type="match status" value="1"/>
</dbReference>
<dbReference type="PANTHER" id="PTHR33307">
    <property type="entry name" value="ALPHA-RHAMNOSIDASE (EUROFUNG)"/>
    <property type="match status" value="1"/>
</dbReference>
<feature type="domain" description="Alpha-L-rhamnosidase C-terminal" evidence="11">
    <location>
        <begin position="821"/>
        <end position="891"/>
    </location>
</feature>
<keyword evidence="5" id="KW-0378">Hydrolase</keyword>
<dbReference type="GO" id="GO:0030596">
    <property type="term" value="F:alpha-L-rhamnosidase activity"/>
    <property type="evidence" value="ECO:0007669"/>
    <property type="project" value="UniProtKB-EC"/>
</dbReference>
<keyword evidence="4" id="KW-0645">Protease</keyword>
<feature type="domain" description="Alpha-L-rhamnosidase concanavalin-like" evidence="8">
    <location>
        <begin position="374"/>
        <end position="459"/>
    </location>
</feature>
<evidence type="ECO:0000256" key="2">
    <source>
        <dbReference type="ARBA" id="ARBA00006067"/>
    </source>
</evidence>
<keyword evidence="13" id="KW-1185">Reference proteome</keyword>
<dbReference type="GO" id="GO:0006508">
    <property type="term" value="P:proteolysis"/>
    <property type="evidence" value="ECO:0007669"/>
    <property type="project" value="UniProtKB-KW"/>
</dbReference>
<organism evidence="12 13">
    <name type="scientific">Microbacter margulisiae</name>
    <dbReference type="NCBI Taxonomy" id="1350067"/>
    <lineage>
        <taxon>Bacteria</taxon>
        <taxon>Pseudomonadati</taxon>
        <taxon>Bacteroidota</taxon>
        <taxon>Bacteroidia</taxon>
        <taxon>Bacteroidales</taxon>
        <taxon>Porphyromonadaceae</taxon>
        <taxon>Microbacter</taxon>
    </lineage>
</organism>
<dbReference type="InterPro" id="IPR008902">
    <property type="entry name" value="Rhamnosid_concanavalin"/>
</dbReference>
<evidence type="ECO:0000259" key="11">
    <source>
        <dbReference type="Pfam" id="PF17390"/>
    </source>
</evidence>
<keyword evidence="7" id="KW-0732">Signal</keyword>
<dbReference type="GO" id="GO:0008234">
    <property type="term" value="F:cysteine-type peptidase activity"/>
    <property type="evidence" value="ECO:0007669"/>
    <property type="project" value="UniProtKB-KW"/>
</dbReference>
<gene>
    <name evidence="12" type="ORF">FHX64_001155</name>
</gene>
<dbReference type="Gene3D" id="2.60.120.260">
    <property type="entry name" value="Galactose-binding domain-like"/>
    <property type="match status" value="2"/>
</dbReference>
<dbReference type="InterPro" id="IPR016007">
    <property type="entry name" value="Alpha_rhamnosid"/>
</dbReference>
<feature type="chain" id="PRO_5031411785" description="alpha-L-rhamnosidase" evidence="7">
    <location>
        <begin position="24"/>
        <end position="919"/>
    </location>
</feature>
<dbReference type="Proteomes" id="UP000544222">
    <property type="component" value="Unassembled WGS sequence"/>
</dbReference>
<protein>
    <recommendedName>
        <fullName evidence="3">alpha-L-rhamnosidase</fullName>
        <ecNumber evidence="3">3.2.1.40</ecNumber>
    </recommendedName>
</protein>
<dbReference type="AlphaFoldDB" id="A0A7W5H232"/>
<evidence type="ECO:0000256" key="4">
    <source>
        <dbReference type="ARBA" id="ARBA00022670"/>
    </source>
</evidence>
<dbReference type="Pfam" id="PF17390">
    <property type="entry name" value="Bac_rhamnosid_C"/>
    <property type="match status" value="1"/>
</dbReference>